<keyword evidence="10" id="KW-1185">Reference proteome</keyword>
<evidence type="ECO:0000256" key="6">
    <source>
        <dbReference type="RuleBase" id="RU366049"/>
    </source>
</evidence>
<dbReference type="GO" id="GO:0003677">
    <property type="term" value="F:DNA binding"/>
    <property type="evidence" value="ECO:0007669"/>
    <property type="project" value="TreeGrafter"/>
</dbReference>
<organism evidence="9">
    <name type="scientific">Darwinula stevensoni</name>
    <dbReference type="NCBI Taxonomy" id="69355"/>
    <lineage>
        <taxon>Eukaryota</taxon>
        <taxon>Metazoa</taxon>
        <taxon>Ecdysozoa</taxon>
        <taxon>Arthropoda</taxon>
        <taxon>Crustacea</taxon>
        <taxon>Oligostraca</taxon>
        <taxon>Ostracoda</taxon>
        <taxon>Podocopa</taxon>
        <taxon>Podocopida</taxon>
        <taxon>Darwinulocopina</taxon>
        <taxon>Darwinuloidea</taxon>
        <taxon>Darwinulidae</taxon>
        <taxon>Darwinula</taxon>
    </lineage>
</organism>
<proteinExistence type="inferred from homology"/>
<accession>A0A7R9A2U7</accession>
<feature type="region of interest" description="Disordered" evidence="7">
    <location>
        <begin position="1"/>
        <end position="63"/>
    </location>
</feature>
<comment type="similarity">
    <text evidence="2 6">Belongs to the CSM3 family.</text>
</comment>
<dbReference type="EMBL" id="CAJPEV010001056">
    <property type="protein sequence ID" value="CAG0890424.1"/>
    <property type="molecule type" value="Genomic_DNA"/>
</dbReference>
<evidence type="ECO:0000313" key="9">
    <source>
        <dbReference type="EMBL" id="CAD7246158.1"/>
    </source>
</evidence>
<dbReference type="InterPro" id="IPR012923">
    <property type="entry name" value="Csm3"/>
</dbReference>
<feature type="compositionally biased region" description="Acidic residues" evidence="7">
    <location>
        <begin position="291"/>
        <end position="301"/>
    </location>
</feature>
<dbReference type="GO" id="GO:0031297">
    <property type="term" value="P:replication fork processing"/>
    <property type="evidence" value="ECO:0007669"/>
    <property type="project" value="UniProtKB-UniRule"/>
</dbReference>
<feature type="compositionally biased region" description="Basic and acidic residues" evidence="7">
    <location>
        <begin position="1"/>
        <end position="10"/>
    </location>
</feature>
<dbReference type="Pfam" id="PF07962">
    <property type="entry name" value="Swi3"/>
    <property type="match status" value="1"/>
</dbReference>
<feature type="region of interest" description="Disordered" evidence="7">
    <location>
        <begin position="257"/>
        <end position="303"/>
    </location>
</feature>
<keyword evidence="4 6" id="KW-0539">Nucleus</keyword>
<feature type="compositionally biased region" description="Basic residues" evidence="7">
    <location>
        <begin position="53"/>
        <end position="62"/>
    </location>
</feature>
<feature type="compositionally biased region" description="Low complexity" evidence="7">
    <location>
        <begin position="277"/>
        <end position="290"/>
    </location>
</feature>
<comment type="subcellular location">
    <subcellularLocation>
        <location evidence="1 6">Nucleus</location>
    </subcellularLocation>
</comment>
<evidence type="ECO:0000256" key="4">
    <source>
        <dbReference type="ARBA" id="ARBA00023242"/>
    </source>
</evidence>
<comment type="function">
    <text evidence="6">Plays an important role in the control of DNA replication and the maintenance of replication fork stability.</text>
</comment>
<dbReference type="GO" id="GO:0006974">
    <property type="term" value="P:DNA damage response"/>
    <property type="evidence" value="ECO:0007669"/>
    <property type="project" value="UniProtKB-KW"/>
</dbReference>
<dbReference type="Proteomes" id="UP000677054">
    <property type="component" value="Unassembled WGS sequence"/>
</dbReference>
<keyword evidence="3 6" id="KW-0227">DNA damage</keyword>
<protein>
    <recommendedName>
        <fullName evidence="6">TIMELESS-interacting protein</fullName>
    </recommendedName>
</protein>
<evidence type="ECO:0000313" key="10">
    <source>
        <dbReference type="Proteomes" id="UP000677054"/>
    </source>
</evidence>
<dbReference type="OrthoDB" id="437078at2759"/>
<evidence type="ECO:0000256" key="2">
    <source>
        <dbReference type="ARBA" id="ARBA00006075"/>
    </source>
</evidence>
<reference evidence="9" key="1">
    <citation type="submission" date="2020-11" db="EMBL/GenBank/DDBJ databases">
        <authorList>
            <person name="Tran Van P."/>
        </authorList>
    </citation>
    <scope>NUCLEOTIDE SEQUENCE</scope>
</reference>
<name>A0A7R9A2U7_9CRUS</name>
<dbReference type="PANTHER" id="PTHR13220:SF11">
    <property type="entry name" value="TIMELESS-INTERACTING PROTEIN"/>
    <property type="match status" value="1"/>
</dbReference>
<evidence type="ECO:0000259" key="8">
    <source>
        <dbReference type="Pfam" id="PF07962"/>
    </source>
</evidence>
<dbReference type="GO" id="GO:0000076">
    <property type="term" value="P:DNA replication checkpoint signaling"/>
    <property type="evidence" value="ECO:0007669"/>
    <property type="project" value="UniProtKB-UniRule"/>
</dbReference>
<evidence type="ECO:0000256" key="1">
    <source>
        <dbReference type="ARBA" id="ARBA00004123"/>
    </source>
</evidence>
<gene>
    <name evidence="9" type="ORF">DSTB1V02_LOCUS6015</name>
</gene>
<feature type="domain" description="Chromosome segregation in meiosis protein 3" evidence="8">
    <location>
        <begin position="69"/>
        <end position="150"/>
    </location>
</feature>
<keyword evidence="5 6" id="KW-0131">Cell cycle</keyword>
<evidence type="ECO:0000256" key="5">
    <source>
        <dbReference type="ARBA" id="ARBA00023306"/>
    </source>
</evidence>
<dbReference type="GO" id="GO:0043111">
    <property type="term" value="P:replication fork arrest"/>
    <property type="evidence" value="ECO:0007669"/>
    <property type="project" value="TreeGrafter"/>
</dbReference>
<dbReference type="GO" id="GO:0031298">
    <property type="term" value="C:replication fork protection complex"/>
    <property type="evidence" value="ECO:0007669"/>
    <property type="project" value="TreeGrafter"/>
</dbReference>
<evidence type="ECO:0000256" key="3">
    <source>
        <dbReference type="ARBA" id="ARBA00022763"/>
    </source>
</evidence>
<dbReference type="EMBL" id="LR900573">
    <property type="protein sequence ID" value="CAD7246158.1"/>
    <property type="molecule type" value="Genomic_DNA"/>
</dbReference>
<dbReference type="PANTHER" id="PTHR13220">
    <property type="entry name" value="TIMELESS INTERACTING-RELATED"/>
    <property type="match status" value="1"/>
</dbReference>
<evidence type="ECO:0000256" key="7">
    <source>
        <dbReference type="SAM" id="MobiDB-lite"/>
    </source>
</evidence>
<sequence length="320" mass="36017">MAMLDMRMDELFSDPDDPDPYENGGSEGEELDVGRAGTNKDDEAVEVPEPSQKRRVAPKSRIVKNPQPKLNEERLCGERGISALADYFKDVHFKGKNHEKEDLDLILKKLEHWAHRLFPRMAFDDCLERIEQLGTKRAVQTAVKKIRSGMSHPTSSEAQDNANVDVFDEILQQTQTTISTPSTMGDMTNEQRERMEHNRRVAEEKRHRRLQLALQLQSAQDSEPNVNECQDTIDGEPSQVDTMHTITGLTASVAARDIDQENHKHQGAASLKENSEDIASSLADDAAVVSADDENNDLQIDETEKCEFTELNKSYQGLSD</sequence>
<dbReference type="AlphaFoldDB" id="A0A7R9A2U7"/>
<feature type="compositionally biased region" description="Acidic residues" evidence="7">
    <location>
        <begin position="11"/>
        <end position="20"/>
    </location>
</feature>
<dbReference type="InterPro" id="IPR040038">
    <property type="entry name" value="TIPIN/Csm3/Swi3"/>
</dbReference>